<dbReference type="InterPro" id="IPR001611">
    <property type="entry name" value="Leu-rich_rpt"/>
</dbReference>
<dbReference type="PANTHER" id="PTHR24114:SF2">
    <property type="entry name" value="F-BOX DOMAIN-CONTAINING PROTEIN-RELATED"/>
    <property type="match status" value="1"/>
</dbReference>
<feature type="region of interest" description="Disordered" evidence="1">
    <location>
        <begin position="1"/>
        <end position="48"/>
    </location>
</feature>
<proteinExistence type="predicted"/>
<dbReference type="AlphaFoldDB" id="A0A0S4JV86"/>
<name>A0A0S4JV86_BODSA</name>
<dbReference type="EMBL" id="CYKH01002144">
    <property type="protein sequence ID" value="CUG93343.1"/>
    <property type="molecule type" value="Genomic_DNA"/>
</dbReference>
<dbReference type="InterPro" id="IPR052394">
    <property type="entry name" value="LRR-containing"/>
</dbReference>
<dbReference type="Proteomes" id="UP000051952">
    <property type="component" value="Unassembled WGS sequence"/>
</dbReference>
<evidence type="ECO:0000256" key="1">
    <source>
        <dbReference type="SAM" id="MobiDB-lite"/>
    </source>
</evidence>
<dbReference type="SMART" id="SM00368">
    <property type="entry name" value="LRR_RI"/>
    <property type="match status" value="8"/>
</dbReference>
<evidence type="ECO:0000313" key="3">
    <source>
        <dbReference type="Proteomes" id="UP000051952"/>
    </source>
</evidence>
<dbReference type="InterPro" id="IPR032675">
    <property type="entry name" value="LRR_dom_sf"/>
</dbReference>
<dbReference type="PANTHER" id="PTHR24114">
    <property type="entry name" value="LEUCINE RICH REPEAT FAMILY PROTEIN"/>
    <property type="match status" value="1"/>
</dbReference>
<gene>
    <name evidence="2" type="ORF">BSAL_42165</name>
</gene>
<dbReference type="OMA" id="LQHCSCN"/>
<dbReference type="VEuPathDB" id="TriTrypDB:BSAL_42165"/>
<sequence length="377" mass="41176">MDSSQIGDAPPSDQAEMTPVRGDTGSQDDELEDALEDTMEEEHIDPGPTEAEILEAKLKELEGYQFPRHVEPEEDGTGKLAYISVCKKLGILFPIDSIVERLDKEAVILDHAGLGDKGSHALAEAIRINSNITDLSLVDNWISPKGAEPLIASLCNSKSVRRLDMSDNRLGVQGSVVDVTAGVLVKSLVTKNSIITELVLRNNRLSDKDVEHIADGVNDNVTLQSLDLSYNEIQYRGAQAVARILSHNSELRELNLEWNHFRTAGSFVILNEGLLFNNTIKRFNLAWNGIDDDGGVVLGKIIGENAIEEIIVSHNKIGPRGADAIAKGLKSSTALSVLVLDDNPLRDDGCISIIRALRENGTITRISINVRPTSFFR</sequence>
<accession>A0A0S4JV86</accession>
<reference evidence="3" key="1">
    <citation type="submission" date="2015-09" db="EMBL/GenBank/DDBJ databases">
        <authorList>
            <consortium name="Pathogen Informatics"/>
        </authorList>
    </citation>
    <scope>NUCLEOTIDE SEQUENCE [LARGE SCALE GENOMIC DNA]</scope>
    <source>
        <strain evidence="3">Lake Konstanz</strain>
    </source>
</reference>
<evidence type="ECO:0000313" key="2">
    <source>
        <dbReference type="EMBL" id="CUG93343.1"/>
    </source>
</evidence>
<dbReference type="Pfam" id="PF13516">
    <property type="entry name" value="LRR_6"/>
    <property type="match status" value="4"/>
</dbReference>
<protein>
    <submittedName>
        <fullName evidence="2">Leucine-rich repeat protein, putative</fullName>
    </submittedName>
</protein>
<dbReference type="OrthoDB" id="245638at2759"/>
<keyword evidence="3" id="KW-1185">Reference proteome</keyword>
<dbReference type="Gene3D" id="3.80.10.10">
    <property type="entry name" value="Ribonuclease Inhibitor"/>
    <property type="match status" value="3"/>
</dbReference>
<organism evidence="2 3">
    <name type="scientific">Bodo saltans</name>
    <name type="common">Flagellated protozoan</name>
    <dbReference type="NCBI Taxonomy" id="75058"/>
    <lineage>
        <taxon>Eukaryota</taxon>
        <taxon>Discoba</taxon>
        <taxon>Euglenozoa</taxon>
        <taxon>Kinetoplastea</taxon>
        <taxon>Metakinetoplastina</taxon>
        <taxon>Eubodonida</taxon>
        <taxon>Bodonidae</taxon>
        <taxon>Bodo</taxon>
    </lineage>
</organism>
<dbReference type="SUPFAM" id="SSF52047">
    <property type="entry name" value="RNI-like"/>
    <property type="match status" value="1"/>
</dbReference>
<feature type="compositionally biased region" description="Acidic residues" evidence="1">
    <location>
        <begin position="26"/>
        <end position="43"/>
    </location>
</feature>